<organism evidence="2 3">
    <name type="scientific">Geomonas paludis</name>
    <dbReference type="NCBI Taxonomy" id="2740185"/>
    <lineage>
        <taxon>Bacteria</taxon>
        <taxon>Pseudomonadati</taxon>
        <taxon>Thermodesulfobacteriota</taxon>
        <taxon>Desulfuromonadia</taxon>
        <taxon>Geobacterales</taxon>
        <taxon>Geobacteraceae</taxon>
        <taxon>Geomonas</taxon>
    </lineage>
</organism>
<sequence>MYEQFKARAVGVGAEVHRVGTCSDAVEFILSFLKQEGIAETPGSYAVWAKGSFLEAVDRGALAGVPGLGFEVTRERAAQAKVGISDMSFAVADTGSLVQDQAAPDQRLASALTGIHIALVPSGNIVADKTALFTRINPKSSRYIAFITGPSRTADIERVLTIGVHGPERLIILFVDELGGEQR</sequence>
<dbReference type="EMBL" id="BLXY01000006">
    <property type="protein sequence ID" value="GFO65073.1"/>
    <property type="molecule type" value="Genomic_DNA"/>
</dbReference>
<dbReference type="SUPFAM" id="SSF100950">
    <property type="entry name" value="NagB/RpiA/CoA transferase-like"/>
    <property type="match status" value="1"/>
</dbReference>
<dbReference type="InterPro" id="IPR037171">
    <property type="entry name" value="NagB/RpiA_transferase-like"/>
</dbReference>
<dbReference type="PANTHER" id="PTHR43682">
    <property type="entry name" value="LACTATE UTILIZATION PROTEIN C"/>
    <property type="match status" value="1"/>
</dbReference>
<dbReference type="InterPro" id="IPR003741">
    <property type="entry name" value="LUD_dom"/>
</dbReference>
<evidence type="ECO:0000313" key="2">
    <source>
        <dbReference type="EMBL" id="GFO65073.1"/>
    </source>
</evidence>
<accession>A0A6V8MZX7</accession>
<dbReference type="Pfam" id="PF02589">
    <property type="entry name" value="LUD_dom"/>
    <property type="match status" value="1"/>
</dbReference>
<dbReference type="Proteomes" id="UP000568888">
    <property type="component" value="Unassembled WGS sequence"/>
</dbReference>
<comment type="caution">
    <text evidence="2">The sequence shown here is derived from an EMBL/GenBank/DDBJ whole genome shotgun (WGS) entry which is preliminary data.</text>
</comment>
<feature type="domain" description="LUD" evidence="1">
    <location>
        <begin position="3"/>
        <end position="175"/>
    </location>
</feature>
<dbReference type="Gene3D" id="3.40.50.10420">
    <property type="entry name" value="NagB/RpiA/CoA transferase-like"/>
    <property type="match status" value="1"/>
</dbReference>
<evidence type="ECO:0000313" key="3">
    <source>
        <dbReference type="Proteomes" id="UP000568888"/>
    </source>
</evidence>
<protein>
    <recommendedName>
        <fullName evidence="1">LUD domain-containing protein</fullName>
    </recommendedName>
</protein>
<reference evidence="3" key="1">
    <citation type="submission" date="2020-06" db="EMBL/GenBank/DDBJ databases">
        <title>Draft genomic sequecing of Geomonas sp. Red736.</title>
        <authorList>
            <person name="Itoh H."/>
            <person name="Xu Z.X."/>
            <person name="Ushijima N."/>
            <person name="Masuda Y."/>
            <person name="Shiratori Y."/>
            <person name="Senoo K."/>
        </authorList>
    </citation>
    <scope>NUCLEOTIDE SEQUENCE [LARGE SCALE GENOMIC DNA]</scope>
    <source>
        <strain evidence="3">Red736</strain>
    </source>
</reference>
<evidence type="ECO:0000259" key="1">
    <source>
        <dbReference type="Pfam" id="PF02589"/>
    </source>
</evidence>
<name>A0A6V8MZX7_9BACT</name>
<proteinExistence type="predicted"/>
<dbReference type="PANTHER" id="PTHR43682:SF1">
    <property type="entry name" value="LACTATE UTILIZATION PROTEIN C"/>
    <property type="match status" value="1"/>
</dbReference>
<dbReference type="InterPro" id="IPR024185">
    <property type="entry name" value="FTHF_cligase-like_sf"/>
</dbReference>
<dbReference type="AlphaFoldDB" id="A0A6V8MZX7"/>
<gene>
    <name evidence="2" type="ORF">GMPD_29920</name>
</gene>
<dbReference type="RefSeq" id="WP_183348788.1">
    <property type="nucleotide sequence ID" value="NZ_BLXY01000006.1"/>
</dbReference>